<dbReference type="AlphaFoldDB" id="A0AA97AGS7"/>
<proteinExistence type="predicted"/>
<protein>
    <submittedName>
        <fullName evidence="1">Uncharacterized protein</fullName>
    </submittedName>
</protein>
<evidence type="ECO:0000313" key="1">
    <source>
        <dbReference type="EMBL" id="WNZ24660.1"/>
    </source>
</evidence>
<reference evidence="1" key="1">
    <citation type="submission" date="2020-05" db="EMBL/GenBank/DDBJ databases">
        <authorList>
            <person name="Zhu T."/>
            <person name="Keshari N."/>
            <person name="Lu X."/>
        </authorList>
    </citation>
    <scope>NUCLEOTIDE SEQUENCE</scope>
    <source>
        <strain evidence="1">NK1-12</strain>
    </source>
</reference>
<sequence length="69" mass="7679">MVTRFLSLELDLIAPAELQRSILAELRRYGEPLRWAIVAVDGERAKAHIEAVVTCESTFLLPTDAVTLV</sequence>
<gene>
    <name evidence="1" type="ORF">HJG54_18600</name>
</gene>
<dbReference type="RefSeq" id="WP_316430564.1">
    <property type="nucleotide sequence ID" value="NZ_CP053586.1"/>
</dbReference>
<organism evidence="1">
    <name type="scientific">Leptolyngbya sp. NK1-12</name>
    <dbReference type="NCBI Taxonomy" id="2547451"/>
    <lineage>
        <taxon>Bacteria</taxon>
        <taxon>Bacillati</taxon>
        <taxon>Cyanobacteriota</taxon>
        <taxon>Cyanophyceae</taxon>
        <taxon>Leptolyngbyales</taxon>
        <taxon>Leptolyngbyaceae</taxon>
        <taxon>Leptolyngbya group</taxon>
        <taxon>Leptolyngbya</taxon>
    </lineage>
</organism>
<accession>A0AA97AGS7</accession>
<dbReference type="EMBL" id="CP053586">
    <property type="protein sequence ID" value="WNZ24660.1"/>
    <property type="molecule type" value="Genomic_DNA"/>
</dbReference>
<name>A0AA97AGS7_9CYAN</name>